<keyword evidence="6" id="KW-1185">Reference proteome</keyword>
<sequence length="1196" mass="133303">MPGPNGEPVAAAKSWLQSANLMVTLQTEFDKLFHTVIFVKHMKPHIAEQLEHPTSRQVMFALIGNQMVREHYSEWPNTPQILYPPYLSDDMRKELLQEARYNLANHIVKSAEEGDFHSEAALGAFKEAIAHTYKLELLGFKKVKRAKQKQRGRVGSMEAGEGEDGGGEDGVMRRLRANKKVSTYDEVGSALESILDHSAFAIQPHNIPENIRHFFGPNMGGNSWSLPKKIFSKVVGRIFPKPLRAYLYKAHLMSDAKKDYKVMVNNAAAEKGLMEPWRTSIDVGDSSYLSISLRTAFTESLAAFDQGMFEKGRRVLNMLHTLTGKERSELNFERDHMSLPTSEVATAAQTLLAALDPNLHKHLGGTLVENSKSNVSAFNSGGKKIEELVRQMIDMGFVSLLNRTQLEFVWDHNFMFGWRESCCALFCVDIMFLHRQRLMRFRGGVLDCLSLMRRNKDSILTSQLMDRFEYYRGKGLIPDIDVTLWGCDEPRVKKLPLLFNFRDENFKPVEIDMFQKESPRLDELKKGLKDDTKDKVYAVVFEGGGSLGFVCRDCSQENLDKAKELGLFDGVKGEDKVKNGEIAKLPEVSVVNEDSYAEKETVAPGDLILAINGKVVEKKKLKKVVTKARQGGNKVTFLFMRGLKIRALVKEKERHLRPRKESMSTPLALKHAVGSGSPSPVASPKNFGAADDDYLPEIDVNQLVVWNSKRRKCCGYLMKKGGSSGASSLFGNRKNWQKRFFILEHRVGPKDNYLLRYYSRPDDSKPKGSLPLDGAEVLEGMGRSKKGEKDFAFQLKVPGRKDVFDITAENEKEKGMWIDTLKYVISVASNRGMLMRKKLGQAHAEREKANAEYFIDEEDLPPSPRRLREKGPGNPRMRFEIDCKSIPPASSERARFVSNFQEDVGRCLFGSTNVGASSVKVLSIQPAAGMDWLTVVDFDIVADLGDETSKPLLLQRLHNLVSNPDSDLYMGMVTCQADSTFSGILSPGPSEGGGLDDVPPTRRAIASPVPLVSSVLSRYLHLSLPPAAHDSSKFHVHLSFEGAQRTLWVPSPRTLPRRSCVLWPYEVKDALGISGTVSDVWMNPVALNPSGVPTSLAAPLQFTPSSKHGGLPIIDTSLLRQGVTYVVSFDDRRLDCISSLTDEQKDSIASTFARYDANGDGNISRDECMVACKERTDACLAAIDLQFAAAIEAAAD</sequence>
<dbReference type="InterPro" id="IPR011993">
    <property type="entry name" value="PH-like_dom_sf"/>
</dbReference>
<dbReference type="SMART" id="SM00233">
    <property type="entry name" value="PH"/>
    <property type="match status" value="1"/>
</dbReference>
<accession>A0A9W7FC61</accession>
<dbReference type="SMART" id="SM00228">
    <property type="entry name" value="PDZ"/>
    <property type="match status" value="1"/>
</dbReference>
<dbReference type="PANTHER" id="PTHR14336">
    <property type="entry name" value="TANDEM PH DOMAIN CONTAINING PROTEIN"/>
    <property type="match status" value="1"/>
</dbReference>
<evidence type="ECO:0000259" key="4">
    <source>
        <dbReference type="PROSITE" id="PS50222"/>
    </source>
</evidence>
<name>A0A9W7FC61_9STRA</name>
<dbReference type="OrthoDB" id="10261837at2759"/>
<reference evidence="5" key="1">
    <citation type="submission" date="2022-07" db="EMBL/GenBank/DDBJ databases">
        <title>Genome analysis of Parmales, a sister group of diatoms, reveals the evolutionary specialization of diatoms from phago-mixotrophs to photoautotrophs.</title>
        <authorList>
            <person name="Ban H."/>
            <person name="Sato S."/>
            <person name="Yoshikawa S."/>
            <person name="Kazumasa Y."/>
            <person name="Nakamura Y."/>
            <person name="Ichinomiya M."/>
            <person name="Saitoh K."/>
            <person name="Sato N."/>
            <person name="Blanc-Mathieu R."/>
            <person name="Endo H."/>
            <person name="Kuwata A."/>
            <person name="Ogata H."/>
        </authorList>
    </citation>
    <scope>NUCLEOTIDE SEQUENCE</scope>
</reference>
<dbReference type="Pfam" id="PF00169">
    <property type="entry name" value="PH"/>
    <property type="match status" value="1"/>
</dbReference>
<evidence type="ECO:0000256" key="1">
    <source>
        <dbReference type="SAM" id="MobiDB-lite"/>
    </source>
</evidence>
<evidence type="ECO:0008006" key="7">
    <source>
        <dbReference type="Google" id="ProtNLM"/>
    </source>
</evidence>
<proteinExistence type="predicted"/>
<evidence type="ECO:0000259" key="2">
    <source>
        <dbReference type="PROSITE" id="PS50003"/>
    </source>
</evidence>
<protein>
    <recommendedName>
        <fullName evidence="7">Calmodulin</fullName>
    </recommendedName>
</protein>
<organism evidence="5 6">
    <name type="scientific">Triparma retinervis</name>
    <dbReference type="NCBI Taxonomy" id="2557542"/>
    <lineage>
        <taxon>Eukaryota</taxon>
        <taxon>Sar</taxon>
        <taxon>Stramenopiles</taxon>
        <taxon>Ochrophyta</taxon>
        <taxon>Bolidophyceae</taxon>
        <taxon>Parmales</taxon>
        <taxon>Triparmaceae</taxon>
        <taxon>Triparma</taxon>
    </lineage>
</organism>
<dbReference type="InterPro" id="IPR036034">
    <property type="entry name" value="PDZ_sf"/>
</dbReference>
<dbReference type="GO" id="GO:0005509">
    <property type="term" value="F:calcium ion binding"/>
    <property type="evidence" value="ECO:0007669"/>
    <property type="project" value="InterPro"/>
</dbReference>
<dbReference type="Proteomes" id="UP001165082">
    <property type="component" value="Unassembled WGS sequence"/>
</dbReference>
<dbReference type="InterPro" id="IPR001478">
    <property type="entry name" value="PDZ"/>
</dbReference>
<feature type="region of interest" description="Disordered" evidence="1">
    <location>
        <begin position="150"/>
        <end position="170"/>
    </location>
</feature>
<gene>
    <name evidence="5" type="ORF">TrRE_jg32</name>
</gene>
<dbReference type="AlphaFoldDB" id="A0A9W7FC61"/>
<comment type="caution">
    <text evidence="5">The sequence shown here is derived from an EMBL/GenBank/DDBJ whole genome shotgun (WGS) entry which is preliminary data.</text>
</comment>
<dbReference type="SUPFAM" id="SSF50729">
    <property type="entry name" value="PH domain-like"/>
    <property type="match status" value="1"/>
</dbReference>
<evidence type="ECO:0000313" key="6">
    <source>
        <dbReference type="Proteomes" id="UP001165082"/>
    </source>
</evidence>
<dbReference type="PROSITE" id="PS50003">
    <property type="entry name" value="PH_DOMAIN"/>
    <property type="match status" value="1"/>
</dbReference>
<evidence type="ECO:0000313" key="5">
    <source>
        <dbReference type="EMBL" id="GMI09475.1"/>
    </source>
</evidence>
<dbReference type="InterPro" id="IPR002048">
    <property type="entry name" value="EF_hand_dom"/>
</dbReference>
<feature type="non-terminal residue" evidence="5">
    <location>
        <position position="1196"/>
    </location>
</feature>
<dbReference type="Gene3D" id="2.30.29.30">
    <property type="entry name" value="Pleckstrin-homology domain (PH domain)/Phosphotyrosine-binding domain (PTB)"/>
    <property type="match status" value="1"/>
</dbReference>
<dbReference type="EMBL" id="BRXZ01000319">
    <property type="protein sequence ID" value="GMI09475.1"/>
    <property type="molecule type" value="Genomic_DNA"/>
</dbReference>
<dbReference type="InterPro" id="IPR051707">
    <property type="entry name" value="PI-Interact_SigTrans_Reg"/>
</dbReference>
<feature type="domain" description="PH" evidence="2">
    <location>
        <begin position="710"/>
        <end position="826"/>
    </location>
</feature>
<evidence type="ECO:0000259" key="3">
    <source>
        <dbReference type="PROSITE" id="PS50106"/>
    </source>
</evidence>
<feature type="domain" description="PDZ" evidence="3">
    <location>
        <begin position="588"/>
        <end position="643"/>
    </location>
</feature>
<dbReference type="Gene3D" id="1.10.238.10">
    <property type="entry name" value="EF-hand"/>
    <property type="match status" value="1"/>
</dbReference>
<feature type="domain" description="EF-hand" evidence="4">
    <location>
        <begin position="1143"/>
        <end position="1178"/>
    </location>
</feature>
<dbReference type="PROSITE" id="PS50106">
    <property type="entry name" value="PDZ"/>
    <property type="match status" value="1"/>
</dbReference>
<dbReference type="InterPro" id="IPR001849">
    <property type="entry name" value="PH_domain"/>
</dbReference>
<dbReference type="CDD" id="cd00821">
    <property type="entry name" value="PH"/>
    <property type="match status" value="1"/>
</dbReference>
<dbReference type="SUPFAM" id="SSF50156">
    <property type="entry name" value="PDZ domain-like"/>
    <property type="match status" value="1"/>
</dbReference>
<dbReference type="PROSITE" id="PS50222">
    <property type="entry name" value="EF_HAND_2"/>
    <property type="match status" value="1"/>
</dbReference>
<dbReference type="Gene3D" id="2.30.42.10">
    <property type="match status" value="1"/>
</dbReference>